<name>A0A1T4QVV0_9FUSO</name>
<evidence type="ECO:0008006" key="4">
    <source>
        <dbReference type="Google" id="ProtNLM"/>
    </source>
</evidence>
<feature type="chain" id="PRO_5013137629" description="CS1 type fimbrial major subunit" evidence="1">
    <location>
        <begin position="28"/>
        <end position="164"/>
    </location>
</feature>
<keyword evidence="3" id="KW-1185">Reference proteome</keyword>
<dbReference type="EMBL" id="FUWX01000032">
    <property type="protein sequence ID" value="SKA07448.1"/>
    <property type="molecule type" value="Genomic_DNA"/>
</dbReference>
<accession>A0A1T4QVV0</accession>
<gene>
    <name evidence="2" type="ORF">SAMN02745174_02457</name>
</gene>
<feature type="signal peptide" evidence="1">
    <location>
        <begin position="1"/>
        <end position="27"/>
    </location>
</feature>
<dbReference type="Proteomes" id="UP000191153">
    <property type="component" value="Unassembled WGS sequence"/>
</dbReference>
<dbReference type="AlphaFoldDB" id="A0A1T4QVV0"/>
<evidence type="ECO:0000313" key="2">
    <source>
        <dbReference type="EMBL" id="SKA07448.1"/>
    </source>
</evidence>
<proteinExistence type="predicted"/>
<evidence type="ECO:0000313" key="3">
    <source>
        <dbReference type="Proteomes" id="UP000191153"/>
    </source>
</evidence>
<protein>
    <recommendedName>
        <fullName evidence="4">CS1 type fimbrial major subunit</fullName>
    </recommendedName>
</protein>
<organism evidence="2 3">
    <name type="scientific">Cetobacterium ceti</name>
    <dbReference type="NCBI Taxonomy" id="180163"/>
    <lineage>
        <taxon>Bacteria</taxon>
        <taxon>Fusobacteriati</taxon>
        <taxon>Fusobacteriota</taxon>
        <taxon>Fusobacteriia</taxon>
        <taxon>Fusobacteriales</taxon>
        <taxon>Fusobacteriaceae</taxon>
        <taxon>Cetobacterium</taxon>
    </lineage>
</organism>
<reference evidence="2 3" key="1">
    <citation type="submission" date="2017-02" db="EMBL/GenBank/DDBJ databases">
        <authorList>
            <person name="Peterson S.W."/>
        </authorList>
    </citation>
    <scope>NUCLEOTIDE SEQUENCE [LARGE SCALE GENOMIC DNA]</scope>
    <source>
        <strain evidence="2 3">ATCC 700028</strain>
    </source>
</reference>
<sequence>MKFKFKKFRNIFFICIFHLIIGIVTLASDDETNKEVKIDMKGYYLGNLNITSSGPIDFGNLAKYKPGTYKSTKITIKDTFLVNNLLETSLKVSIPDSAILTNGVTKLKVIPSFSSNIFEEIFRTNLTVNKNTVEFPIYAKINDLSRLTPGLYNGSFIVTAEYDL</sequence>
<dbReference type="RefSeq" id="WP_078694879.1">
    <property type="nucleotide sequence ID" value="NZ_FUWX01000032.1"/>
</dbReference>
<dbReference type="STRING" id="180163.SAMN02745174_02457"/>
<keyword evidence="1" id="KW-0732">Signal</keyword>
<evidence type="ECO:0000256" key="1">
    <source>
        <dbReference type="SAM" id="SignalP"/>
    </source>
</evidence>